<feature type="domain" description="Integrase SSV1 C-terminal" evidence="1">
    <location>
        <begin position="106"/>
        <end position="250"/>
    </location>
</feature>
<organism evidence="2 3">
    <name type="scientific">Candidatus Nitrosarchaeum limnium BG20</name>
    <dbReference type="NCBI Taxonomy" id="859192"/>
    <lineage>
        <taxon>Archaea</taxon>
        <taxon>Nitrososphaerota</taxon>
        <taxon>Nitrososphaeria</taxon>
        <taxon>Nitrosopumilales</taxon>
        <taxon>Nitrosopumilaceae</taxon>
        <taxon>Nitrosarchaeum</taxon>
    </lineage>
</organism>
<dbReference type="OrthoDB" id="11387at2157"/>
<dbReference type="GO" id="GO:0006310">
    <property type="term" value="P:DNA recombination"/>
    <property type="evidence" value="ECO:0007669"/>
    <property type="project" value="InterPro"/>
</dbReference>
<proteinExistence type="predicted"/>
<sequence>MAEATKALDWEEYRKWLFDNKSQIHAKYTFKSSRKYHHLAFSHELVLMPQSRKKLDVLKGLANLTRFLDIKNDTEFHDEFTKWLKKKEIKWRINVKSKNYWMANNVSIEKIVENIRKLPEKYQIFAMFVLVSGLRTSEAIDAFNNHDKICHNGILEIFTDRNTKKTNAVYCHPFLHDKINFKISNTGTYRNLNSKYLGCEIRYLRKLNYTLIAMKIDGMMAQFMQGRKGDVSQRHYFLPMMSQNQKKWNKLWNKILKS</sequence>
<evidence type="ECO:0000259" key="1">
    <source>
        <dbReference type="Pfam" id="PF16795"/>
    </source>
</evidence>
<dbReference type="EMBL" id="AHJG01000008">
    <property type="protein sequence ID" value="EPA06849.1"/>
    <property type="molecule type" value="Genomic_DNA"/>
</dbReference>
<dbReference type="Gene3D" id="1.10.443.10">
    <property type="entry name" value="Intergrase catalytic core"/>
    <property type="match status" value="1"/>
</dbReference>
<dbReference type="Proteomes" id="UP000014065">
    <property type="component" value="Unassembled WGS sequence"/>
</dbReference>
<dbReference type="InterPro" id="IPR013762">
    <property type="entry name" value="Integrase-like_cat_sf"/>
</dbReference>
<evidence type="ECO:0000313" key="3">
    <source>
        <dbReference type="Proteomes" id="UP000014065"/>
    </source>
</evidence>
<gene>
    <name evidence="2" type="ORF">BG20_I2174</name>
</gene>
<dbReference type="GO" id="GO:0003677">
    <property type="term" value="F:DNA binding"/>
    <property type="evidence" value="ECO:0007669"/>
    <property type="project" value="InterPro"/>
</dbReference>
<keyword evidence="3" id="KW-1185">Reference proteome</keyword>
<accession>S2EXC3</accession>
<dbReference type="InterPro" id="IPR031857">
    <property type="entry name" value="Integrase_SSV1_C"/>
</dbReference>
<evidence type="ECO:0000313" key="2">
    <source>
        <dbReference type="EMBL" id="EPA06849.1"/>
    </source>
</evidence>
<dbReference type="GO" id="GO:0015074">
    <property type="term" value="P:DNA integration"/>
    <property type="evidence" value="ECO:0007669"/>
    <property type="project" value="InterPro"/>
</dbReference>
<dbReference type="AlphaFoldDB" id="S2EXC3"/>
<name>S2EXC3_9ARCH</name>
<protein>
    <recommendedName>
        <fullName evidence="1">Integrase SSV1 C-terminal domain-containing protein</fullName>
    </recommendedName>
</protein>
<reference evidence="2 3" key="1">
    <citation type="journal article" date="2012" name="J. Bacteriol.">
        <title>Genome Sequence of "Candidatus Nitrosoarchaeum limnia" BG20, a Low-Salinity Ammonia-Oxidizing Archaeon from the San Francisco Bay Estuary.</title>
        <authorList>
            <person name="Mosier A.C."/>
            <person name="Allen E.E."/>
            <person name="Kim M."/>
            <person name="Ferriera S."/>
            <person name="Francis C.A."/>
        </authorList>
    </citation>
    <scope>NUCLEOTIDE SEQUENCE [LARGE SCALE GENOMIC DNA]</scope>
    <source>
        <strain evidence="2 3">BG20</strain>
    </source>
</reference>
<dbReference type="Pfam" id="PF16795">
    <property type="entry name" value="Phage_integr_3"/>
    <property type="match status" value="1"/>
</dbReference>
<comment type="caution">
    <text evidence="2">The sequence shown here is derived from an EMBL/GenBank/DDBJ whole genome shotgun (WGS) entry which is preliminary data.</text>
</comment>